<reference evidence="1" key="1">
    <citation type="submission" date="2021-06" db="EMBL/GenBank/DDBJ databases">
        <authorList>
            <person name="Kallberg Y."/>
            <person name="Tangrot J."/>
            <person name="Rosling A."/>
        </authorList>
    </citation>
    <scope>NUCLEOTIDE SEQUENCE</scope>
    <source>
        <strain evidence="1">MA453B</strain>
    </source>
</reference>
<organism evidence="1 2">
    <name type="scientific">Dentiscutata erythropus</name>
    <dbReference type="NCBI Taxonomy" id="1348616"/>
    <lineage>
        <taxon>Eukaryota</taxon>
        <taxon>Fungi</taxon>
        <taxon>Fungi incertae sedis</taxon>
        <taxon>Mucoromycota</taxon>
        <taxon>Glomeromycotina</taxon>
        <taxon>Glomeromycetes</taxon>
        <taxon>Diversisporales</taxon>
        <taxon>Gigasporaceae</taxon>
        <taxon>Dentiscutata</taxon>
    </lineage>
</organism>
<feature type="non-terminal residue" evidence="1">
    <location>
        <position position="43"/>
    </location>
</feature>
<protein>
    <submittedName>
        <fullName evidence="1">18904_t:CDS:1</fullName>
    </submittedName>
</protein>
<dbReference type="EMBL" id="CAJVPY010003254">
    <property type="protein sequence ID" value="CAG8586346.1"/>
    <property type="molecule type" value="Genomic_DNA"/>
</dbReference>
<accession>A0A9N9C2B8</accession>
<proteinExistence type="predicted"/>
<name>A0A9N9C2B8_9GLOM</name>
<keyword evidence="2" id="KW-1185">Reference proteome</keyword>
<evidence type="ECO:0000313" key="1">
    <source>
        <dbReference type="EMBL" id="CAG8586346.1"/>
    </source>
</evidence>
<gene>
    <name evidence="1" type="ORF">DERYTH_LOCUS6944</name>
</gene>
<evidence type="ECO:0000313" key="2">
    <source>
        <dbReference type="Proteomes" id="UP000789405"/>
    </source>
</evidence>
<comment type="caution">
    <text evidence="1">The sequence shown here is derived from an EMBL/GenBank/DDBJ whole genome shotgun (WGS) entry which is preliminary data.</text>
</comment>
<sequence length="43" mass="4994">FLTEVVPRITNLEIIIKMSGRRVIRLRKWVVSRSGIGYSWCGC</sequence>
<dbReference type="Proteomes" id="UP000789405">
    <property type="component" value="Unassembled WGS sequence"/>
</dbReference>
<dbReference type="AlphaFoldDB" id="A0A9N9C2B8"/>